<dbReference type="Proteomes" id="UP001204772">
    <property type="component" value="Unassembled WGS sequence"/>
</dbReference>
<accession>A0ABT1FXN0</accession>
<gene>
    <name evidence="2" type="ORF">NCI00_28455</name>
</gene>
<evidence type="ECO:0000313" key="3">
    <source>
        <dbReference type="Proteomes" id="UP001204772"/>
    </source>
</evidence>
<keyword evidence="1" id="KW-1133">Transmembrane helix</keyword>
<keyword evidence="1" id="KW-0472">Membrane</keyword>
<feature type="transmembrane region" description="Helical" evidence="1">
    <location>
        <begin position="229"/>
        <end position="250"/>
    </location>
</feature>
<protein>
    <submittedName>
        <fullName evidence="2">Uncharacterized protein</fullName>
    </submittedName>
</protein>
<reference evidence="2 3" key="1">
    <citation type="submission" date="2022-06" db="EMBL/GenBank/DDBJ databases">
        <title>Runella sp. S5 genome sequencing.</title>
        <authorList>
            <person name="Park S."/>
        </authorList>
    </citation>
    <scope>NUCLEOTIDE SEQUENCE [LARGE SCALE GENOMIC DNA]</scope>
    <source>
        <strain evidence="2 3">S5</strain>
    </source>
</reference>
<keyword evidence="1" id="KW-0812">Transmembrane</keyword>
<organism evidence="2 3">
    <name type="scientific">Runella salmonicolor</name>
    <dbReference type="NCBI Taxonomy" id="2950278"/>
    <lineage>
        <taxon>Bacteria</taxon>
        <taxon>Pseudomonadati</taxon>
        <taxon>Bacteroidota</taxon>
        <taxon>Cytophagia</taxon>
        <taxon>Cytophagales</taxon>
        <taxon>Spirosomataceae</taxon>
        <taxon>Runella</taxon>
    </lineage>
</organism>
<comment type="caution">
    <text evidence="2">The sequence shown here is derived from an EMBL/GenBank/DDBJ whole genome shotgun (WGS) entry which is preliminary data.</text>
</comment>
<proteinExistence type="predicted"/>
<evidence type="ECO:0000256" key="1">
    <source>
        <dbReference type="SAM" id="Phobius"/>
    </source>
</evidence>
<keyword evidence="3" id="KW-1185">Reference proteome</keyword>
<sequence length="258" mass="29579">MAAPKVNIALVDTTSKISREELQRVANALQIQVSRDFAPVWDKDATVHVFDYMTDIPLGFWPISIVSAIDVQGVNGYHWIDDEGNPFAKVEYRDDFWPLTVSHELLEMLVNPYVNKTKLVKGLDDTGQEVEFLVEVADPVEDNDFGYRIDGVLLSNFYYPAFFDLTKREGVKYDHLGWLKEPRKLLNGGYISWKNASGEWWQAFMVENKLIIRKLGDSTPLTTADRTMIWGWTAVVTVSLIALTFLIKLFKRNGNRIR</sequence>
<dbReference type="EMBL" id="JAMZEL010000024">
    <property type="protein sequence ID" value="MCP1386407.1"/>
    <property type="molecule type" value="Genomic_DNA"/>
</dbReference>
<name>A0ABT1FXN0_9BACT</name>
<evidence type="ECO:0000313" key="2">
    <source>
        <dbReference type="EMBL" id="MCP1386407.1"/>
    </source>
</evidence>
<dbReference type="RefSeq" id="WP_253533246.1">
    <property type="nucleotide sequence ID" value="NZ_JAMZEL010000024.1"/>
</dbReference>